<proteinExistence type="predicted"/>
<organism evidence="1 2">
    <name type="scientific">Diaphorina citri</name>
    <name type="common">Asian citrus psyllid</name>
    <dbReference type="NCBI Taxonomy" id="121845"/>
    <lineage>
        <taxon>Eukaryota</taxon>
        <taxon>Metazoa</taxon>
        <taxon>Ecdysozoa</taxon>
        <taxon>Arthropoda</taxon>
        <taxon>Hexapoda</taxon>
        <taxon>Insecta</taxon>
        <taxon>Pterygota</taxon>
        <taxon>Neoptera</taxon>
        <taxon>Paraneoptera</taxon>
        <taxon>Hemiptera</taxon>
        <taxon>Sternorrhyncha</taxon>
        <taxon>Psylloidea</taxon>
        <taxon>Psyllidae</taxon>
        <taxon>Diaphorininae</taxon>
        <taxon>Diaphorina</taxon>
    </lineage>
</organism>
<keyword evidence="1" id="KW-1185">Reference proteome</keyword>
<dbReference type="Proteomes" id="UP000079169">
    <property type="component" value="Unplaced"/>
</dbReference>
<accession>A0A1S4EA67</accession>
<protein>
    <submittedName>
        <fullName evidence="2">Uncharacterized protein LOC103508059</fullName>
    </submittedName>
</protein>
<sequence>MIRLRKERELRKLRKIVKKKVKYIHARHCLKKWKNRVKKMKINRLDFPEVILSSIENHTAVWGSVRHITNHTPYQMRDRFENIEKLNKNPLLSSDNLYLGTGFIQVIKENLVRPRFTKYNCQFSTPLVWKVSFHLPFLSQEFSPVEVQLSEFLRKLCYDNKQSLGDCECLKSNGLTLYTSYHLVKGHELEATTLKDSNLYVFIMSELWETLEKSYARFLTSIDVLNSDVRIIILIYRSSYTRDQVLNYFNATDSISIIKWGSAADVSQSILSEFRSHFSLAHPTLCYENLYEFFSNQVEAVFLEVKLDLDIVVCTDEMLAQLRNPNYFINIYNILVSKLYSIAEQITLGSEFNTILFKDSASIVINNNPDHLETLVTTLTLPRFKSWPVLKLTKLKKLLKHFCAVIDKSGHNELFIIVMRLLNPPKENLEQYLRRVNWGNILLPCFLWNLRRYITQLNNAFLFYDREILKSELHSHWWVSM</sequence>
<dbReference type="PaxDb" id="121845-A0A1S4EA67"/>
<dbReference type="KEGG" id="dci:103508059"/>
<evidence type="ECO:0000313" key="1">
    <source>
        <dbReference type="Proteomes" id="UP000079169"/>
    </source>
</evidence>
<dbReference type="RefSeq" id="XP_017299081.1">
    <property type="nucleotide sequence ID" value="XM_017443592.2"/>
</dbReference>
<gene>
    <name evidence="2" type="primary">LOC103508059</name>
</gene>
<dbReference type="GeneID" id="103508059"/>
<name>A0A1S4EA67_DIACI</name>
<reference evidence="2" key="1">
    <citation type="submission" date="2025-08" db="UniProtKB">
        <authorList>
            <consortium name="RefSeq"/>
        </authorList>
    </citation>
    <scope>IDENTIFICATION</scope>
</reference>
<dbReference type="AlphaFoldDB" id="A0A1S4EA67"/>
<evidence type="ECO:0000313" key="2">
    <source>
        <dbReference type="RefSeq" id="XP_017299081.1"/>
    </source>
</evidence>